<keyword evidence="1" id="KW-1133">Transmembrane helix</keyword>
<keyword evidence="3" id="KW-1185">Reference proteome</keyword>
<dbReference type="Proteomes" id="UP000235649">
    <property type="component" value="Unassembled WGS sequence"/>
</dbReference>
<feature type="transmembrane region" description="Helical" evidence="1">
    <location>
        <begin position="387"/>
        <end position="410"/>
    </location>
</feature>
<evidence type="ECO:0008006" key="4">
    <source>
        <dbReference type="Google" id="ProtNLM"/>
    </source>
</evidence>
<gene>
    <name evidence="2" type="ORF">CBP76_11510</name>
</gene>
<feature type="transmembrane region" description="Helical" evidence="1">
    <location>
        <begin position="32"/>
        <end position="55"/>
    </location>
</feature>
<evidence type="ECO:0000256" key="1">
    <source>
        <dbReference type="SAM" id="Phobius"/>
    </source>
</evidence>
<feature type="transmembrane region" description="Helical" evidence="1">
    <location>
        <begin position="7"/>
        <end position="26"/>
    </location>
</feature>
<feature type="transmembrane region" description="Helical" evidence="1">
    <location>
        <begin position="152"/>
        <end position="177"/>
    </location>
</feature>
<evidence type="ECO:0000313" key="2">
    <source>
        <dbReference type="EMBL" id="PMD68006.1"/>
    </source>
</evidence>
<keyword evidence="1" id="KW-0812">Transmembrane</keyword>
<organism evidence="2 3">
    <name type="scientific">Companilactobacillus nuruki</name>
    <dbReference type="NCBI Taxonomy" id="1993540"/>
    <lineage>
        <taxon>Bacteria</taxon>
        <taxon>Bacillati</taxon>
        <taxon>Bacillota</taxon>
        <taxon>Bacilli</taxon>
        <taxon>Lactobacillales</taxon>
        <taxon>Lactobacillaceae</taxon>
        <taxon>Companilactobacillus</taxon>
    </lineage>
</organism>
<feature type="transmembrane region" description="Helical" evidence="1">
    <location>
        <begin position="280"/>
        <end position="297"/>
    </location>
</feature>
<keyword evidence="1" id="KW-0472">Membrane</keyword>
<dbReference type="AlphaFoldDB" id="A0A2N7ARN6"/>
<accession>A0A2N7ARN6</accession>
<feature type="transmembrane region" description="Helical" evidence="1">
    <location>
        <begin position="64"/>
        <end position="85"/>
    </location>
</feature>
<dbReference type="EMBL" id="NIPR01000055">
    <property type="protein sequence ID" value="PMD68006.1"/>
    <property type="molecule type" value="Genomic_DNA"/>
</dbReference>
<reference evidence="2 3" key="1">
    <citation type="submission" date="2017-05" db="EMBL/GenBank/DDBJ databases">
        <title>Lactobacillus nurukis nov., sp. nov., isolated from nuruk.</title>
        <authorList>
            <person name="Kim S.-J."/>
        </authorList>
    </citation>
    <scope>NUCLEOTIDE SEQUENCE [LARGE SCALE GENOMIC DNA]</scope>
    <source>
        <strain evidence="2 3">SYF10-1a</strain>
    </source>
</reference>
<feature type="transmembrane region" description="Helical" evidence="1">
    <location>
        <begin position="231"/>
        <end position="249"/>
    </location>
</feature>
<feature type="transmembrane region" description="Helical" evidence="1">
    <location>
        <begin position="431"/>
        <end position="449"/>
    </location>
</feature>
<evidence type="ECO:0000313" key="3">
    <source>
        <dbReference type="Proteomes" id="UP000235649"/>
    </source>
</evidence>
<feature type="transmembrane region" description="Helical" evidence="1">
    <location>
        <begin position="255"/>
        <end position="273"/>
    </location>
</feature>
<protein>
    <recommendedName>
        <fullName evidence="4">Oligosaccharide repeat unit polymerase</fullName>
    </recommendedName>
</protein>
<sequence>MISRKFIFTSYGMSFFSLFTFFYCLYSNSNDLYQYLFIIPLIYSIANITFTVFLIRTETYGLNIIFYVAYVLIFIRYVLTPFFTIFSGKFISWGWGPNPLKESMLFAEILMSLELIIIYCTQYFSIKYYSKRYRNIFNNQAKSFTKNNCDHLLVLSVYALFSGTLVLCFQPSLLSIGSLIKNAITNDPTIFTGNNNLYGAFTILSDTFKKVIVIILFILLHKSYIKNKGHLYYFHLFWGISIILLSVLLNMGYNRLRIIFALVLGLYFTRYILGKIPLTFYVVLSMGLIIPVILISINKFSYALSLSTSPVKSVIATMSGQFQDYFSGPRLVGQMIDMKKYGSFNINISTFINDFTGSLPFISNYVNQANRINYYFNIFNGMSNQSLIAPISGIGYVYFPAFPFLFSIIFEHYVIKLDFLMTRSNKISYKYIYAYMGYVCSMCMGYSTQNIYAEFISDFIPLIILLKLNDVTFKARMGENKGKFLIGMNNTKNN</sequence>
<feature type="transmembrane region" description="Helical" evidence="1">
    <location>
        <begin position="105"/>
        <end position="126"/>
    </location>
</feature>
<dbReference type="RefSeq" id="WP_102197010.1">
    <property type="nucleotide sequence ID" value="NZ_NIPR01000055.1"/>
</dbReference>
<comment type="caution">
    <text evidence="2">The sequence shown here is derived from an EMBL/GenBank/DDBJ whole genome shotgun (WGS) entry which is preliminary data.</text>
</comment>
<dbReference type="OrthoDB" id="9553591at2"/>
<name>A0A2N7ARN6_9LACO</name>
<feature type="transmembrane region" description="Helical" evidence="1">
    <location>
        <begin position="197"/>
        <end position="219"/>
    </location>
</feature>
<proteinExistence type="predicted"/>